<organism evidence="2 3">
    <name type="scientific">Corallococcus sicarius</name>
    <dbReference type="NCBI Taxonomy" id="2316726"/>
    <lineage>
        <taxon>Bacteria</taxon>
        <taxon>Pseudomonadati</taxon>
        <taxon>Myxococcota</taxon>
        <taxon>Myxococcia</taxon>
        <taxon>Myxococcales</taxon>
        <taxon>Cystobacterineae</taxon>
        <taxon>Myxococcaceae</taxon>
        <taxon>Corallococcus</taxon>
    </lineage>
</organism>
<proteinExistence type="predicted"/>
<accession>A0A3A8M0V4</accession>
<feature type="compositionally biased region" description="Basic and acidic residues" evidence="1">
    <location>
        <begin position="47"/>
        <end position="60"/>
    </location>
</feature>
<dbReference type="AlphaFoldDB" id="A0A3A8M0V4"/>
<comment type="caution">
    <text evidence="2">The sequence shown here is derived from an EMBL/GenBank/DDBJ whole genome shotgun (WGS) entry which is preliminary data.</text>
</comment>
<keyword evidence="3" id="KW-1185">Reference proteome</keyword>
<gene>
    <name evidence="2" type="ORF">D7X12_41290</name>
</gene>
<feature type="non-terminal residue" evidence="2">
    <location>
        <position position="1"/>
    </location>
</feature>
<sequence>SDRAGKDARPGRPARPPAPPPAFTAAPVAEPEIPLGFRAKQQKRKDTKAEARLEKAEKQRLAAAKSVKKQKRK</sequence>
<dbReference type="EMBL" id="RAWG01000622">
    <property type="protein sequence ID" value="RKH25777.1"/>
    <property type="molecule type" value="Genomic_DNA"/>
</dbReference>
<feature type="region of interest" description="Disordered" evidence="1">
    <location>
        <begin position="1"/>
        <end position="73"/>
    </location>
</feature>
<name>A0A3A8M0V4_9BACT</name>
<evidence type="ECO:0000313" key="2">
    <source>
        <dbReference type="EMBL" id="RKH25777.1"/>
    </source>
</evidence>
<feature type="compositionally biased region" description="Basic and acidic residues" evidence="1">
    <location>
        <begin position="1"/>
        <end position="10"/>
    </location>
</feature>
<feature type="compositionally biased region" description="Pro residues" evidence="1">
    <location>
        <begin position="13"/>
        <end position="22"/>
    </location>
</feature>
<reference evidence="3" key="1">
    <citation type="submission" date="2018-09" db="EMBL/GenBank/DDBJ databases">
        <authorList>
            <person name="Livingstone P.G."/>
            <person name="Whitworth D.E."/>
        </authorList>
    </citation>
    <scope>NUCLEOTIDE SEQUENCE [LARGE SCALE GENOMIC DNA]</scope>
    <source>
        <strain evidence="3">CA040B</strain>
    </source>
</reference>
<protein>
    <submittedName>
        <fullName evidence="2">Uncharacterized protein</fullName>
    </submittedName>
</protein>
<dbReference type="Proteomes" id="UP000273405">
    <property type="component" value="Unassembled WGS sequence"/>
</dbReference>
<evidence type="ECO:0000256" key="1">
    <source>
        <dbReference type="SAM" id="MobiDB-lite"/>
    </source>
</evidence>
<evidence type="ECO:0000313" key="3">
    <source>
        <dbReference type="Proteomes" id="UP000273405"/>
    </source>
</evidence>